<dbReference type="InterPro" id="IPR025751">
    <property type="entry name" value="RsbRD_N_dom"/>
</dbReference>
<evidence type="ECO:0000313" key="6">
    <source>
        <dbReference type="Proteomes" id="UP000216857"/>
    </source>
</evidence>
<dbReference type="EMBL" id="NEVJ01000003">
    <property type="protein sequence ID" value="OZI20491.1"/>
    <property type="molecule type" value="Genomic_DNA"/>
</dbReference>
<dbReference type="AlphaFoldDB" id="A0A261R6C3"/>
<feature type="domain" description="Histidine kinase" evidence="4">
    <location>
        <begin position="208"/>
        <end position="422"/>
    </location>
</feature>
<proteinExistence type="predicted"/>
<dbReference type="Proteomes" id="UP000216857">
    <property type="component" value="Unassembled WGS sequence"/>
</dbReference>
<dbReference type="CDD" id="cd00082">
    <property type="entry name" value="HisKA"/>
    <property type="match status" value="1"/>
</dbReference>
<reference evidence="5" key="1">
    <citation type="submission" date="2017-05" db="EMBL/GenBank/DDBJ databases">
        <title>Complete and WGS of Bordetella genogroups.</title>
        <authorList>
            <person name="Spilker T."/>
            <person name="Lipuma J."/>
        </authorList>
    </citation>
    <scope>NUCLEOTIDE SEQUENCE</scope>
    <source>
        <strain evidence="5">AU21707</strain>
    </source>
</reference>
<dbReference type="InterPro" id="IPR036097">
    <property type="entry name" value="HisK_dim/P_sf"/>
</dbReference>
<evidence type="ECO:0000259" key="4">
    <source>
        <dbReference type="PROSITE" id="PS50109"/>
    </source>
</evidence>
<comment type="catalytic activity">
    <reaction evidence="1">
        <text>ATP + protein L-histidine = ADP + protein N-phospho-L-histidine.</text>
        <dbReference type="EC" id="2.7.13.3"/>
    </reaction>
</comment>
<dbReference type="PANTHER" id="PTHR43547">
    <property type="entry name" value="TWO-COMPONENT HISTIDINE KINASE"/>
    <property type="match status" value="1"/>
</dbReference>
<evidence type="ECO:0000256" key="1">
    <source>
        <dbReference type="ARBA" id="ARBA00000085"/>
    </source>
</evidence>
<sequence>MPTNTAAFLLAGRDSSSQCQGRTQVQRCRHACSCTLGSGTLVAIYIPSPSREILMRLDAFIEAEMQAIVEEAVAFARTIASLTEEDEAEVRNHIPKILENIARDLRTAQSEAASIAKSRGEAAARLGTDADIHGLQRAKIGLSIAQVLAEYRALRSSVLRLWLEKCTPDEDSIRDVGRFNEAIDEAISESVRAFVTETENRRQLFLAALGHDLRGPLHAITLATNAIAIAGQQKSAKLIDVLKKGTSRIAELLDSLLDFNLIGLGGRMTLNKATADLQQHCEEELYLSRAASPGVSIEFVASGNCEGEFDASRMREALGNLLSNAIKHGIACQPILVELRGTPDAIHLTVSNAIDGTIPASELALLFEPMRRRAGKSQSNERSHLGLGLFITKEIAKAHGGDVTATCDRNQISFTLSIPRAE</sequence>
<dbReference type="SMART" id="SM00387">
    <property type="entry name" value="HATPase_c"/>
    <property type="match status" value="1"/>
</dbReference>
<dbReference type="EC" id="2.7.13.3" evidence="2"/>
<comment type="caution">
    <text evidence="5">The sequence shown here is derived from an EMBL/GenBank/DDBJ whole genome shotgun (WGS) entry which is preliminary data.</text>
</comment>
<dbReference type="Pfam" id="PF14361">
    <property type="entry name" value="RsbRD_N"/>
    <property type="match status" value="1"/>
</dbReference>
<dbReference type="CDD" id="cd00075">
    <property type="entry name" value="HATPase"/>
    <property type="match status" value="1"/>
</dbReference>
<name>A0A261R6C3_9BORD</name>
<dbReference type="SUPFAM" id="SSF55874">
    <property type="entry name" value="ATPase domain of HSP90 chaperone/DNA topoisomerase II/histidine kinase"/>
    <property type="match status" value="1"/>
</dbReference>
<keyword evidence="6" id="KW-1185">Reference proteome</keyword>
<organism evidence="5 6">
    <name type="scientific">Bordetella genomosp. 9</name>
    <dbReference type="NCBI Taxonomy" id="1416803"/>
    <lineage>
        <taxon>Bacteria</taxon>
        <taxon>Pseudomonadati</taxon>
        <taxon>Pseudomonadota</taxon>
        <taxon>Betaproteobacteria</taxon>
        <taxon>Burkholderiales</taxon>
        <taxon>Alcaligenaceae</taxon>
        <taxon>Bordetella</taxon>
    </lineage>
</organism>
<dbReference type="PROSITE" id="PS50109">
    <property type="entry name" value="HIS_KIN"/>
    <property type="match status" value="1"/>
</dbReference>
<accession>A0A261R6C3</accession>
<evidence type="ECO:0000256" key="3">
    <source>
        <dbReference type="ARBA" id="ARBA00022553"/>
    </source>
</evidence>
<dbReference type="GO" id="GO:0000155">
    <property type="term" value="F:phosphorelay sensor kinase activity"/>
    <property type="evidence" value="ECO:0007669"/>
    <property type="project" value="InterPro"/>
</dbReference>
<dbReference type="Pfam" id="PF02518">
    <property type="entry name" value="HATPase_c"/>
    <property type="match status" value="1"/>
</dbReference>
<dbReference type="PANTHER" id="PTHR43547:SF2">
    <property type="entry name" value="HYBRID SIGNAL TRANSDUCTION HISTIDINE KINASE C"/>
    <property type="match status" value="1"/>
</dbReference>
<protein>
    <recommendedName>
        <fullName evidence="2">histidine kinase</fullName>
        <ecNumber evidence="2">2.7.13.3</ecNumber>
    </recommendedName>
</protein>
<gene>
    <name evidence="5" type="ORF">CAL26_23645</name>
</gene>
<dbReference type="SMART" id="SM00388">
    <property type="entry name" value="HisKA"/>
    <property type="match status" value="1"/>
</dbReference>
<dbReference type="InterPro" id="IPR003661">
    <property type="entry name" value="HisK_dim/P_dom"/>
</dbReference>
<evidence type="ECO:0000313" key="5">
    <source>
        <dbReference type="EMBL" id="OZI20491.1"/>
    </source>
</evidence>
<evidence type="ECO:0000256" key="2">
    <source>
        <dbReference type="ARBA" id="ARBA00012438"/>
    </source>
</evidence>
<dbReference type="InterPro" id="IPR036890">
    <property type="entry name" value="HATPase_C_sf"/>
</dbReference>
<dbReference type="Pfam" id="PF00512">
    <property type="entry name" value="HisKA"/>
    <property type="match status" value="1"/>
</dbReference>
<dbReference type="InterPro" id="IPR003594">
    <property type="entry name" value="HATPase_dom"/>
</dbReference>
<dbReference type="SUPFAM" id="SSF47384">
    <property type="entry name" value="Homodimeric domain of signal transducing histidine kinase"/>
    <property type="match status" value="1"/>
</dbReference>
<dbReference type="Gene3D" id="3.30.565.10">
    <property type="entry name" value="Histidine kinase-like ATPase, C-terminal domain"/>
    <property type="match status" value="1"/>
</dbReference>
<dbReference type="Gene3D" id="1.10.287.130">
    <property type="match status" value="1"/>
</dbReference>
<dbReference type="OrthoDB" id="9812260at2"/>
<dbReference type="InterPro" id="IPR005467">
    <property type="entry name" value="His_kinase_dom"/>
</dbReference>
<keyword evidence="3" id="KW-0597">Phosphoprotein</keyword>